<dbReference type="RefSeq" id="WP_074812423.1">
    <property type="nucleotide sequence ID" value="NZ_FOJX01000001.1"/>
</dbReference>
<evidence type="ECO:0000259" key="10">
    <source>
        <dbReference type="Pfam" id="PF00275"/>
    </source>
</evidence>
<dbReference type="UniPathway" id="UPA00053">
    <property type="reaction ID" value="UER00089"/>
</dbReference>
<feature type="binding site" evidence="9">
    <location>
        <position position="23"/>
    </location>
    <ligand>
        <name>3-phosphoshikimate</name>
        <dbReference type="ChEBI" id="CHEBI:145989"/>
    </ligand>
</feature>
<comment type="subunit">
    <text evidence="9">Monomer.</text>
</comment>
<evidence type="ECO:0000256" key="4">
    <source>
        <dbReference type="ARBA" id="ARBA00022490"/>
    </source>
</evidence>
<dbReference type="Proteomes" id="UP000183843">
    <property type="component" value="Unassembled WGS sequence"/>
</dbReference>
<dbReference type="PANTHER" id="PTHR21090">
    <property type="entry name" value="AROM/DEHYDROQUINATE SYNTHASE"/>
    <property type="match status" value="1"/>
</dbReference>
<feature type="domain" description="Enolpyruvate transferase" evidence="10">
    <location>
        <begin position="10"/>
        <end position="428"/>
    </location>
</feature>
<dbReference type="NCBIfam" id="TIGR01356">
    <property type="entry name" value="aroA"/>
    <property type="match status" value="1"/>
</dbReference>
<dbReference type="EC" id="2.5.1.19" evidence="9"/>
<dbReference type="Gene3D" id="3.65.10.10">
    <property type="entry name" value="Enolpyruvate transferase domain"/>
    <property type="match status" value="2"/>
</dbReference>
<keyword evidence="5 9" id="KW-0028">Amino-acid biosynthesis</keyword>
<comment type="catalytic activity">
    <reaction evidence="8">
        <text>3-phosphoshikimate + phosphoenolpyruvate = 5-O-(1-carboxyvinyl)-3-phosphoshikimate + phosphate</text>
        <dbReference type="Rhea" id="RHEA:21256"/>
        <dbReference type="ChEBI" id="CHEBI:43474"/>
        <dbReference type="ChEBI" id="CHEBI:57701"/>
        <dbReference type="ChEBI" id="CHEBI:58702"/>
        <dbReference type="ChEBI" id="CHEBI:145989"/>
        <dbReference type="EC" id="2.5.1.19"/>
    </reaction>
    <physiologicalReaction direction="left-to-right" evidence="8">
        <dbReference type="Rhea" id="RHEA:21257"/>
    </physiologicalReaction>
</comment>
<sequence length="432" mass="46245">MEKIQIEKARQGLQGEIVIPGDKSISHRSVMFSALGDTPVRIKNFLHAQDCMSTAACMEALGAKVEFINDTELIVTGNGLHGLKEPATILDAGNSGTTLRLLMGILAAQPFLSTFTGDASLHKRPMGRVIKPLSKMGAQIYGRENNAKLPITVVPAKEKLHGMHYDSPVASAQVKSAILLAGMFAEGETTVNEPFVSRDHTEQMLAAFGVQLKREGTAVTIQPVEKFTAPQEIEVPGDISSAAYWLVAGSIVPGSKLLLKNVGINPTRTGILDVLKDMGAKITLQNERTSGGEAAADMLVEYSDLKGVTFGAEIMPRLIDEIPIIAVAALCAQGDTVITGAGELRVKETDRLMAIAKEFNKLAPGAVEEREDGLVIHGGAKLQQATAFSYDDHRIAMSLAILGTVGAGVEIENPQCVNISYPEFYQTLEEIQ</sequence>
<comment type="pathway">
    <text evidence="2 9">Metabolic intermediate biosynthesis; chorismate biosynthesis; chorismate from D-erythrose 4-phosphate and phosphoenolpyruvate: step 6/7.</text>
</comment>
<feature type="binding site" evidence="9">
    <location>
        <position position="28"/>
    </location>
    <ligand>
        <name>3-phosphoshikimate</name>
        <dbReference type="ChEBI" id="CHEBI:145989"/>
    </ligand>
</feature>
<accession>A0A1I0VCV8</accession>
<evidence type="ECO:0000313" key="11">
    <source>
        <dbReference type="EMBL" id="SFA74068.1"/>
    </source>
</evidence>
<dbReference type="GO" id="GO:0003866">
    <property type="term" value="F:3-phosphoshikimate 1-carboxyvinyltransferase activity"/>
    <property type="evidence" value="ECO:0007669"/>
    <property type="project" value="UniProtKB-UniRule"/>
</dbReference>
<reference evidence="11 12" key="1">
    <citation type="submission" date="2016-10" db="EMBL/GenBank/DDBJ databases">
        <authorList>
            <person name="de Groot N.N."/>
        </authorList>
    </citation>
    <scope>NUCLEOTIDE SEQUENCE [LARGE SCALE GENOMIC DNA]</scope>
    <source>
        <strain evidence="11 12">L14</strain>
    </source>
</reference>
<dbReference type="CDD" id="cd01556">
    <property type="entry name" value="EPSP_synthase"/>
    <property type="match status" value="1"/>
</dbReference>
<dbReference type="SUPFAM" id="SSF55205">
    <property type="entry name" value="EPT/RTPC-like"/>
    <property type="match status" value="1"/>
</dbReference>
<dbReference type="InterPro" id="IPR001986">
    <property type="entry name" value="Enolpyruvate_Tfrase_dom"/>
</dbReference>
<evidence type="ECO:0000256" key="7">
    <source>
        <dbReference type="ARBA" id="ARBA00023141"/>
    </source>
</evidence>
<evidence type="ECO:0000256" key="3">
    <source>
        <dbReference type="ARBA" id="ARBA00009948"/>
    </source>
</evidence>
<feature type="binding site" evidence="9">
    <location>
        <position position="23"/>
    </location>
    <ligand>
        <name>phosphoenolpyruvate</name>
        <dbReference type="ChEBI" id="CHEBI:58702"/>
    </ligand>
</feature>
<feature type="active site" description="Proton acceptor" evidence="9">
    <location>
        <position position="320"/>
    </location>
</feature>
<protein>
    <recommendedName>
        <fullName evidence="9">3-phosphoshikimate 1-carboxyvinyltransferase</fullName>
        <ecNumber evidence="9">2.5.1.19</ecNumber>
    </recommendedName>
    <alternativeName>
        <fullName evidence="9">5-enolpyruvylshikimate-3-phosphate synthase</fullName>
        <shortName evidence="9">EPSP synthase</shortName>
        <shortName evidence="9">EPSPS</shortName>
    </alternativeName>
</protein>
<comment type="similarity">
    <text evidence="3 9">Belongs to the EPSP synthase family.</text>
</comment>
<feature type="binding site" evidence="9">
    <location>
        <position position="96"/>
    </location>
    <ligand>
        <name>phosphoenolpyruvate</name>
        <dbReference type="ChEBI" id="CHEBI:58702"/>
    </ligand>
</feature>
<feature type="binding site" evidence="9">
    <location>
        <position position="351"/>
    </location>
    <ligand>
        <name>phosphoenolpyruvate</name>
        <dbReference type="ChEBI" id="CHEBI:58702"/>
    </ligand>
</feature>
<feature type="binding site" evidence="9">
    <location>
        <position position="347"/>
    </location>
    <ligand>
        <name>3-phosphoshikimate</name>
        <dbReference type="ChEBI" id="CHEBI:145989"/>
    </ligand>
</feature>
<dbReference type="InterPro" id="IPR013792">
    <property type="entry name" value="RNA3'P_cycl/enolpyr_Trfase_a/b"/>
</dbReference>
<evidence type="ECO:0000256" key="9">
    <source>
        <dbReference type="HAMAP-Rule" id="MF_00210"/>
    </source>
</evidence>
<dbReference type="GO" id="GO:0005737">
    <property type="term" value="C:cytoplasm"/>
    <property type="evidence" value="ECO:0007669"/>
    <property type="project" value="UniProtKB-SubCell"/>
</dbReference>
<evidence type="ECO:0000256" key="5">
    <source>
        <dbReference type="ARBA" id="ARBA00022605"/>
    </source>
</evidence>
<dbReference type="FunFam" id="3.65.10.10:FF:000005">
    <property type="entry name" value="3-phosphoshikimate 1-carboxyvinyltransferase"/>
    <property type="match status" value="1"/>
</dbReference>
<evidence type="ECO:0000256" key="2">
    <source>
        <dbReference type="ARBA" id="ARBA00004811"/>
    </source>
</evidence>
<dbReference type="FunFam" id="3.65.10.10:FF:000006">
    <property type="entry name" value="3-phosphoshikimate 1-carboxyvinyltransferase"/>
    <property type="match status" value="1"/>
</dbReference>
<feature type="binding site" evidence="9">
    <location>
        <position position="171"/>
    </location>
    <ligand>
        <name>3-phosphoshikimate</name>
        <dbReference type="ChEBI" id="CHEBI:145989"/>
    </ligand>
</feature>
<dbReference type="GO" id="GO:0009423">
    <property type="term" value="P:chorismate biosynthetic process"/>
    <property type="evidence" value="ECO:0007669"/>
    <property type="project" value="UniProtKB-UniRule"/>
</dbReference>
<feature type="binding site" evidence="9">
    <location>
        <position position="394"/>
    </location>
    <ligand>
        <name>phosphoenolpyruvate</name>
        <dbReference type="ChEBI" id="CHEBI:58702"/>
    </ligand>
</feature>
<keyword evidence="6 9" id="KW-0808">Transferase</keyword>
<proteinExistence type="inferred from homology"/>
<dbReference type="GO" id="GO:0008652">
    <property type="term" value="P:amino acid biosynthetic process"/>
    <property type="evidence" value="ECO:0007669"/>
    <property type="project" value="UniProtKB-KW"/>
</dbReference>
<dbReference type="PANTHER" id="PTHR21090:SF5">
    <property type="entry name" value="PENTAFUNCTIONAL AROM POLYPEPTIDE"/>
    <property type="match status" value="1"/>
</dbReference>
<organism evidence="11 12">
    <name type="scientific">Selenomonas ruminantium</name>
    <dbReference type="NCBI Taxonomy" id="971"/>
    <lineage>
        <taxon>Bacteria</taxon>
        <taxon>Bacillati</taxon>
        <taxon>Bacillota</taxon>
        <taxon>Negativicutes</taxon>
        <taxon>Selenomonadales</taxon>
        <taxon>Selenomonadaceae</taxon>
        <taxon>Selenomonas</taxon>
    </lineage>
</organism>
<feature type="binding site" evidence="9">
    <location>
        <position position="320"/>
    </location>
    <ligand>
        <name>3-phosphoshikimate</name>
        <dbReference type="ChEBI" id="CHEBI:145989"/>
    </ligand>
</feature>
<evidence type="ECO:0000313" key="12">
    <source>
        <dbReference type="Proteomes" id="UP000183843"/>
    </source>
</evidence>
<evidence type="ECO:0000256" key="8">
    <source>
        <dbReference type="ARBA" id="ARBA00044633"/>
    </source>
</evidence>
<comment type="subcellular location">
    <subcellularLocation>
        <location evidence="9">Cytoplasm</location>
    </subcellularLocation>
</comment>
<dbReference type="PIRSF" id="PIRSF000505">
    <property type="entry name" value="EPSPS"/>
    <property type="match status" value="1"/>
</dbReference>
<evidence type="ECO:0000256" key="1">
    <source>
        <dbReference type="ARBA" id="ARBA00002174"/>
    </source>
</evidence>
<dbReference type="InterPro" id="IPR023193">
    <property type="entry name" value="EPSP_synthase_CS"/>
</dbReference>
<dbReference type="GO" id="GO:0009073">
    <property type="term" value="P:aromatic amino acid family biosynthetic process"/>
    <property type="evidence" value="ECO:0007669"/>
    <property type="project" value="UniProtKB-KW"/>
</dbReference>
<feature type="binding site" evidence="9">
    <location>
        <position position="173"/>
    </location>
    <ligand>
        <name>3-phosphoshikimate</name>
        <dbReference type="ChEBI" id="CHEBI:145989"/>
    </ligand>
</feature>
<evidence type="ECO:0000256" key="6">
    <source>
        <dbReference type="ARBA" id="ARBA00022679"/>
    </source>
</evidence>
<dbReference type="HAMAP" id="MF_00210">
    <property type="entry name" value="EPSP_synth"/>
    <property type="match status" value="1"/>
</dbReference>
<gene>
    <name evidence="9" type="primary">aroA</name>
    <name evidence="11" type="ORF">SAMN05216587_101493</name>
</gene>
<keyword evidence="4 9" id="KW-0963">Cytoplasm</keyword>
<keyword evidence="7 9" id="KW-0057">Aromatic amino acid biosynthesis</keyword>
<feature type="binding site" evidence="9">
    <location>
        <position position="124"/>
    </location>
    <ligand>
        <name>phosphoenolpyruvate</name>
        <dbReference type="ChEBI" id="CHEBI:58702"/>
    </ligand>
</feature>
<dbReference type="InterPro" id="IPR006264">
    <property type="entry name" value="EPSP_synthase"/>
</dbReference>
<name>A0A1I0VCV8_SELRU</name>
<dbReference type="Pfam" id="PF00275">
    <property type="entry name" value="EPSP_synthase"/>
    <property type="match status" value="1"/>
</dbReference>
<dbReference type="AlphaFoldDB" id="A0A1I0VCV8"/>
<feature type="binding site" evidence="9">
    <location>
        <position position="173"/>
    </location>
    <ligand>
        <name>phosphoenolpyruvate</name>
        <dbReference type="ChEBI" id="CHEBI:58702"/>
    </ligand>
</feature>
<dbReference type="EMBL" id="FOJX01000001">
    <property type="protein sequence ID" value="SFA74068.1"/>
    <property type="molecule type" value="Genomic_DNA"/>
</dbReference>
<feature type="binding site" evidence="9">
    <location>
        <position position="24"/>
    </location>
    <ligand>
        <name>3-phosphoshikimate</name>
        <dbReference type="ChEBI" id="CHEBI:145989"/>
    </ligand>
</feature>
<comment type="caution">
    <text evidence="9">Lacks conserved residue(s) required for the propagation of feature annotation.</text>
</comment>
<dbReference type="PROSITE" id="PS00104">
    <property type="entry name" value="EPSP_SYNTHASE_1"/>
    <property type="match status" value="1"/>
</dbReference>
<comment type="function">
    <text evidence="1 9">Catalyzes the transfer of the enolpyruvyl moiety of phosphoenolpyruvate (PEP) to the 5-hydroxyl of shikimate-3-phosphate (S3P) to produce enolpyruvyl shikimate-3-phosphate and inorganic phosphate.</text>
</comment>
<dbReference type="InterPro" id="IPR036968">
    <property type="entry name" value="Enolpyruvate_Tfrase_sf"/>
</dbReference>